<feature type="domain" description="Sulfatase N-terminal" evidence="5">
    <location>
        <begin position="2"/>
        <end position="412"/>
    </location>
</feature>
<evidence type="ECO:0000259" key="5">
    <source>
        <dbReference type="Pfam" id="PF00884"/>
    </source>
</evidence>
<dbReference type="CDD" id="cd16025">
    <property type="entry name" value="PAS_like"/>
    <property type="match status" value="1"/>
</dbReference>
<accession>A0A839XN58</accession>
<dbReference type="EC" id="3.1.6.1" evidence="6"/>
<proteinExistence type="inferred from homology"/>
<name>A0A839XN58_9PSEU</name>
<keyword evidence="4" id="KW-0106">Calcium</keyword>
<evidence type="ECO:0000256" key="2">
    <source>
        <dbReference type="ARBA" id="ARBA00022723"/>
    </source>
</evidence>
<gene>
    <name evidence="6" type="ORF">FB384_003594</name>
</gene>
<evidence type="ECO:0000256" key="3">
    <source>
        <dbReference type="ARBA" id="ARBA00022801"/>
    </source>
</evidence>
<evidence type="ECO:0000313" key="7">
    <source>
        <dbReference type="Proteomes" id="UP000564573"/>
    </source>
</evidence>
<comment type="caution">
    <text evidence="6">The sequence shown here is derived from an EMBL/GenBank/DDBJ whole genome shotgun (WGS) entry which is preliminary data.</text>
</comment>
<sequence length="731" mass="80547">MLLVLIDDMGFGASSAFGGPCRMPAAERLAEGGLRYSRFHTTAMCAPTRQALLTGRNHHTAGMGSLPDIATSIPGYTARRPREVATVARMLQANGYATGAFGKMHQTPGAESTPAGPFDRWPTGEGFDKFYGFLGAETNQFTPNLVDGTTPIEPPGTEEDGYHLSEDLVDQVISWVRTHDTLAPDQPWFAYLSYAACHTPFHLPQSWREAYRGEFSHGWDEQRERTLARQRELGVVGPETELAPWCDGVPHWDELSDVQREVAQRLMESYAAFAEHTDVQTGRLVDELEAMGQLDNTLIIYVLGDNGASAEGGIDGTLNEAVTANGFIDTAERIHDQLDEIGGPHAYAHYPVGWALAMNTPYPWAKQVASHYGGTRVGMIVHWPNGIEARGEVRHQWHHCIDVTPTILQAAGLPEPAEVDGATQIPFEGMPFNYSFDDPCAPERRHTQYFELAGNRGIYHEGWTAVTRHRIPWMMAAPALSPFEDDVWELYDTNTDWSQSRDLAEKHPERLAELQNRFVVEAARHNVFPLDDRLTEKMNPALAGRRDLMAGRRSVTMHPDLPGLREDAAPNVKNTSYSVTADITVDGAADGVLVAQGGRFGGWSLYVSDSRLAYCHNLCGMQRFYVSSDTALGPGRHTVEFHFDYDGGGTGRGGTGRLVVDGTGMGSGRIGATVPFFFSPDETFDVGRDRGTPVTEEYPQGRANTFSGRLHWVRIDLRPDSESEADRGAVP</sequence>
<dbReference type="PANTHER" id="PTHR42693">
    <property type="entry name" value="ARYLSULFATASE FAMILY MEMBER"/>
    <property type="match status" value="1"/>
</dbReference>
<dbReference type="AlphaFoldDB" id="A0A839XN58"/>
<dbReference type="GO" id="GO:0046872">
    <property type="term" value="F:metal ion binding"/>
    <property type="evidence" value="ECO:0007669"/>
    <property type="project" value="UniProtKB-KW"/>
</dbReference>
<dbReference type="Gene3D" id="3.30.1120.10">
    <property type="match status" value="1"/>
</dbReference>
<dbReference type="InterPro" id="IPR024607">
    <property type="entry name" value="Sulfatase_CS"/>
</dbReference>
<dbReference type="PANTHER" id="PTHR42693:SF43">
    <property type="entry name" value="BLL2667 PROTEIN"/>
    <property type="match status" value="1"/>
</dbReference>
<dbReference type="Gene3D" id="3.40.720.10">
    <property type="entry name" value="Alkaline Phosphatase, subunit A"/>
    <property type="match status" value="1"/>
</dbReference>
<dbReference type="SUPFAM" id="SSF53649">
    <property type="entry name" value="Alkaline phosphatase-like"/>
    <property type="match status" value="1"/>
</dbReference>
<dbReference type="GO" id="GO:0004065">
    <property type="term" value="F:arylsulfatase activity"/>
    <property type="evidence" value="ECO:0007669"/>
    <property type="project" value="UniProtKB-EC"/>
</dbReference>
<reference evidence="6 7" key="1">
    <citation type="submission" date="2020-08" db="EMBL/GenBank/DDBJ databases">
        <title>Sequencing the genomes of 1000 actinobacteria strains.</title>
        <authorList>
            <person name="Klenk H.-P."/>
        </authorList>
    </citation>
    <scope>NUCLEOTIDE SEQUENCE [LARGE SCALE GENOMIC DNA]</scope>
    <source>
        <strain evidence="6 7">DSM 45267</strain>
    </source>
</reference>
<dbReference type="InterPro" id="IPR017850">
    <property type="entry name" value="Alkaline_phosphatase_core_sf"/>
</dbReference>
<dbReference type="InterPro" id="IPR050738">
    <property type="entry name" value="Sulfatase"/>
</dbReference>
<dbReference type="RefSeq" id="WP_323985268.1">
    <property type="nucleotide sequence ID" value="NZ_JACIBS010000001.1"/>
</dbReference>
<evidence type="ECO:0000256" key="4">
    <source>
        <dbReference type="ARBA" id="ARBA00022837"/>
    </source>
</evidence>
<protein>
    <submittedName>
        <fullName evidence="6">Arylsulfatase</fullName>
        <ecNumber evidence="6">3.1.6.1</ecNumber>
    </submittedName>
</protein>
<organism evidence="6 7">
    <name type="scientific">Prauserella sediminis</name>
    <dbReference type="NCBI Taxonomy" id="577680"/>
    <lineage>
        <taxon>Bacteria</taxon>
        <taxon>Bacillati</taxon>
        <taxon>Actinomycetota</taxon>
        <taxon>Actinomycetes</taxon>
        <taxon>Pseudonocardiales</taxon>
        <taxon>Pseudonocardiaceae</taxon>
        <taxon>Prauserella</taxon>
        <taxon>Prauserella salsuginis group</taxon>
    </lineage>
</organism>
<dbReference type="Proteomes" id="UP000564573">
    <property type="component" value="Unassembled WGS sequence"/>
</dbReference>
<keyword evidence="7" id="KW-1185">Reference proteome</keyword>
<evidence type="ECO:0000256" key="1">
    <source>
        <dbReference type="ARBA" id="ARBA00008779"/>
    </source>
</evidence>
<dbReference type="PROSITE" id="PS00523">
    <property type="entry name" value="SULFATASE_1"/>
    <property type="match status" value="1"/>
</dbReference>
<evidence type="ECO:0000313" key="6">
    <source>
        <dbReference type="EMBL" id="MBB3664690.1"/>
    </source>
</evidence>
<dbReference type="EMBL" id="JACIBS010000001">
    <property type="protein sequence ID" value="MBB3664690.1"/>
    <property type="molecule type" value="Genomic_DNA"/>
</dbReference>
<dbReference type="Pfam" id="PF00884">
    <property type="entry name" value="Sulfatase"/>
    <property type="match status" value="1"/>
</dbReference>
<comment type="similarity">
    <text evidence="1">Belongs to the sulfatase family.</text>
</comment>
<dbReference type="InterPro" id="IPR000917">
    <property type="entry name" value="Sulfatase_N"/>
</dbReference>
<keyword evidence="2" id="KW-0479">Metal-binding</keyword>
<keyword evidence="3 6" id="KW-0378">Hydrolase</keyword>